<reference evidence="2" key="2">
    <citation type="submission" date="2023-06" db="EMBL/GenBank/DDBJ databases">
        <authorList>
            <person name="Zeman M."/>
            <person name="Kubasova T."/>
            <person name="Jahodarova E."/>
            <person name="Nykrynova M."/>
            <person name="Rychlik I."/>
        </authorList>
    </citation>
    <scope>NUCLEOTIDE SEQUENCE</scope>
    <source>
        <strain evidence="2">153_Feed</strain>
    </source>
</reference>
<dbReference type="EMBL" id="JAUDEA010000003">
    <property type="protein sequence ID" value="MDM8270699.1"/>
    <property type="molecule type" value="Genomic_DNA"/>
</dbReference>
<evidence type="ECO:0000313" key="3">
    <source>
        <dbReference type="Proteomes" id="UP001529256"/>
    </source>
</evidence>
<name>A0ABT7V3X0_9ACTN</name>
<reference evidence="2" key="1">
    <citation type="submission" date="2023-06" db="EMBL/GenBank/DDBJ databases">
        <title>Identification and characterization of horizontal gene transfer across gut microbiota members of farm animals based on homology search.</title>
        <authorList>
            <person name="Schwarzerova J."/>
            <person name="Nykrynova M."/>
            <person name="Jureckova K."/>
            <person name="Cejkova D."/>
            <person name="Rychlik I."/>
        </authorList>
    </citation>
    <scope>NUCLEOTIDE SEQUENCE</scope>
    <source>
        <strain evidence="2">153_Feed</strain>
    </source>
</reference>
<sequence>MAGKPQKKASRKKVKPSGPAPCAALWGLDPSSEKGAAVREVLRGMGVVARTALPERLGDPAGAFARLPGFRPAVVPYVGPAPAAEEFVLLCGLSDAQVNEFLARSREAGCVVGPKALLTKVNRSWPLVQLIDAVATEHAANE</sequence>
<keyword evidence="3" id="KW-1185">Reference proteome</keyword>
<evidence type="ECO:0000313" key="2">
    <source>
        <dbReference type="EMBL" id="MDM8270699.1"/>
    </source>
</evidence>
<dbReference type="RefSeq" id="WP_289510800.1">
    <property type="nucleotide sequence ID" value="NZ_JAUDEA010000003.1"/>
</dbReference>
<dbReference type="Proteomes" id="UP001529256">
    <property type="component" value="Unassembled WGS sequence"/>
</dbReference>
<evidence type="ECO:0000256" key="1">
    <source>
        <dbReference type="SAM" id="MobiDB-lite"/>
    </source>
</evidence>
<proteinExistence type="predicted"/>
<protein>
    <submittedName>
        <fullName evidence="2">DUF3783 domain-containing protein</fullName>
    </submittedName>
</protein>
<accession>A0ABT7V3X0</accession>
<dbReference type="InterPro" id="IPR016621">
    <property type="entry name" value="UCP014543"/>
</dbReference>
<gene>
    <name evidence="2" type="ORF">QUW25_03210</name>
</gene>
<feature type="region of interest" description="Disordered" evidence="1">
    <location>
        <begin position="1"/>
        <end position="21"/>
    </location>
</feature>
<feature type="compositionally biased region" description="Basic residues" evidence="1">
    <location>
        <begin position="1"/>
        <end position="15"/>
    </location>
</feature>
<comment type="caution">
    <text evidence="2">The sequence shown here is derived from an EMBL/GenBank/DDBJ whole genome shotgun (WGS) entry which is preliminary data.</text>
</comment>
<organism evidence="2 3">
    <name type="scientific">Thermophilibacter provencensis</name>
    <dbReference type="NCBI Taxonomy" id="1852386"/>
    <lineage>
        <taxon>Bacteria</taxon>
        <taxon>Bacillati</taxon>
        <taxon>Actinomycetota</taxon>
        <taxon>Coriobacteriia</taxon>
        <taxon>Coriobacteriales</taxon>
        <taxon>Atopobiaceae</taxon>
        <taxon>Thermophilibacter</taxon>
    </lineage>
</organism>
<dbReference type="Pfam" id="PF12646">
    <property type="entry name" value="DUF3783"/>
    <property type="match status" value="1"/>
</dbReference>